<evidence type="ECO:0000256" key="4">
    <source>
        <dbReference type="RuleBase" id="RU004514"/>
    </source>
</evidence>
<organism evidence="6 7">
    <name type="scientific">Texcoconibacillus texcoconensis</name>
    <dbReference type="NCBI Taxonomy" id="1095777"/>
    <lineage>
        <taxon>Bacteria</taxon>
        <taxon>Bacillati</taxon>
        <taxon>Bacillota</taxon>
        <taxon>Bacilli</taxon>
        <taxon>Bacillales</taxon>
        <taxon>Bacillaceae</taxon>
        <taxon>Texcoconibacillus</taxon>
    </lineage>
</organism>
<dbReference type="InterPro" id="IPR001608">
    <property type="entry name" value="Ala_racemase_N"/>
</dbReference>
<feature type="domain" description="Alanine racemase N-terminal" evidence="5">
    <location>
        <begin position="27"/>
        <end position="225"/>
    </location>
</feature>
<comment type="caution">
    <text evidence="6">The sequence shown here is derived from an EMBL/GenBank/DDBJ whole genome shotgun (WGS) entry which is preliminary data.</text>
</comment>
<dbReference type="Gene3D" id="3.20.20.10">
    <property type="entry name" value="Alanine racemase"/>
    <property type="match status" value="1"/>
</dbReference>
<evidence type="ECO:0000313" key="7">
    <source>
        <dbReference type="Proteomes" id="UP000551878"/>
    </source>
</evidence>
<evidence type="ECO:0000313" key="6">
    <source>
        <dbReference type="EMBL" id="MBB5172159.1"/>
    </source>
</evidence>
<keyword evidence="7" id="KW-1185">Reference proteome</keyword>
<dbReference type="Pfam" id="PF01168">
    <property type="entry name" value="Ala_racemase_N"/>
    <property type="match status" value="1"/>
</dbReference>
<feature type="modified residue" description="N6-(pyridoxal phosphate)lysine" evidence="2 3">
    <location>
        <position position="35"/>
    </location>
</feature>
<comment type="function">
    <text evidence="2">Pyridoxal 5'-phosphate (PLP)-binding protein, which is involved in PLP homeostasis.</text>
</comment>
<dbReference type="EMBL" id="JACHHB010000001">
    <property type="protein sequence ID" value="MBB5172159.1"/>
    <property type="molecule type" value="Genomic_DNA"/>
</dbReference>
<evidence type="ECO:0000256" key="3">
    <source>
        <dbReference type="PIRSR" id="PIRSR004848-1"/>
    </source>
</evidence>
<dbReference type="Proteomes" id="UP000551878">
    <property type="component" value="Unassembled WGS sequence"/>
</dbReference>
<dbReference type="InterPro" id="IPR011078">
    <property type="entry name" value="PyrdxlP_homeostasis"/>
</dbReference>
<dbReference type="FunFam" id="3.20.20.10:FF:000011">
    <property type="entry name" value="Pyridoxal phosphate homeostasis protein"/>
    <property type="match status" value="1"/>
</dbReference>
<evidence type="ECO:0000256" key="2">
    <source>
        <dbReference type="HAMAP-Rule" id="MF_02087"/>
    </source>
</evidence>
<evidence type="ECO:0000256" key="1">
    <source>
        <dbReference type="ARBA" id="ARBA00022898"/>
    </source>
</evidence>
<dbReference type="PANTHER" id="PTHR10146">
    <property type="entry name" value="PROLINE SYNTHETASE CO-TRANSCRIBED BACTERIAL HOMOLOG PROTEIN"/>
    <property type="match status" value="1"/>
</dbReference>
<evidence type="ECO:0000259" key="5">
    <source>
        <dbReference type="Pfam" id="PF01168"/>
    </source>
</evidence>
<gene>
    <name evidence="6" type="ORF">HNQ41_000299</name>
</gene>
<dbReference type="HAMAP" id="MF_02087">
    <property type="entry name" value="PLP_homeostasis"/>
    <property type="match status" value="1"/>
</dbReference>
<dbReference type="SUPFAM" id="SSF51419">
    <property type="entry name" value="PLP-binding barrel"/>
    <property type="match status" value="1"/>
</dbReference>
<comment type="cofactor">
    <cofactor evidence="3">
        <name>pyridoxal 5'-phosphate</name>
        <dbReference type="ChEBI" id="CHEBI:597326"/>
    </cofactor>
</comment>
<keyword evidence="1 2" id="KW-0663">Pyridoxal phosphate</keyword>
<dbReference type="RefSeq" id="WP_184662631.1">
    <property type="nucleotide sequence ID" value="NZ_JACHHB010000001.1"/>
</dbReference>
<dbReference type="AlphaFoldDB" id="A0A840QLB6"/>
<accession>A0A840QLB6</accession>
<reference evidence="6 7" key="1">
    <citation type="submission" date="2020-08" db="EMBL/GenBank/DDBJ databases">
        <title>Genomic Encyclopedia of Type Strains, Phase IV (KMG-IV): sequencing the most valuable type-strain genomes for metagenomic binning, comparative biology and taxonomic classification.</title>
        <authorList>
            <person name="Goeker M."/>
        </authorList>
    </citation>
    <scope>NUCLEOTIDE SEQUENCE [LARGE SCALE GENOMIC DNA]</scope>
    <source>
        <strain evidence="6 7">DSM 24696</strain>
    </source>
</reference>
<name>A0A840QLB6_9BACI</name>
<dbReference type="CDD" id="cd00635">
    <property type="entry name" value="PLPDE_III_YBL036c_like"/>
    <property type="match status" value="1"/>
</dbReference>
<sequence length="227" mass="25857">MSVQRRLEQVEEEIHAACERSHRSRDEVEIITVTKYATVERTQEVLDAGLIHIGENRAESGVEKWHALNGRGNWHFIGQLQSRKVKEMIDQFDTIHSLDRLSLAKEIQKRAKPGRVVDTFVQVNVSGESSKSGIRPEDTVNFIEELEKYSSIRVIGLMTMAPYAKDTEETRPIFRHLKELQQEVKQSKFSHAPCHHLSMGMSNDYEVAIEEGATFVRIGSALVGEDE</sequence>
<dbReference type="PANTHER" id="PTHR10146:SF14">
    <property type="entry name" value="PYRIDOXAL PHOSPHATE HOMEOSTASIS PROTEIN"/>
    <property type="match status" value="1"/>
</dbReference>
<dbReference type="PIRSF" id="PIRSF004848">
    <property type="entry name" value="YBL036c_PLPDEIII"/>
    <property type="match status" value="1"/>
</dbReference>
<dbReference type="InterPro" id="IPR029066">
    <property type="entry name" value="PLP-binding_barrel"/>
</dbReference>
<protein>
    <recommendedName>
        <fullName evidence="2">Pyridoxal phosphate homeostasis protein</fullName>
        <shortName evidence="2">PLP homeostasis protein</shortName>
    </recommendedName>
</protein>
<dbReference type="GO" id="GO:0030170">
    <property type="term" value="F:pyridoxal phosphate binding"/>
    <property type="evidence" value="ECO:0007669"/>
    <property type="project" value="UniProtKB-UniRule"/>
</dbReference>
<dbReference type="NCBIfam" id="TIGR00044">
    <property type="entry name" value="YggS family pyridoxal phosphate-dependent enzyme"/>
    <property type="match status" value="1"/>
</dbReference>
<comment type="similarity">
    <text evidence="2 4">Belongs to the pyridoxal phosphate-binding protein YggS/PROSC family.</text>
</comment>
<proteinExistence type="inferred from homology"/>